<evidence type="ECO:0000313" key="2">
    <source>
        <dbReference type="EMBL" id="PXF41916.1"/>
    </source>
</evidence>
<feature type="region of interest" description="Disordered" evidence="1">
    <location>
        <begin position="69"/>
        <end position="91"/>
    </location>
</feature>
<comment type="caution">
    <text evidence="2">The sequence shown here is derived from an EMBL/GenBank/DDBJ whole genome shotgun (WGS) entry which is preliminary data.</text>
</comment>
<dbReference type="OrthoDB" id="10668916at2759"/>
<name>A0A2V3IIJ7_9FLOR</name>
<dbReference type="AlphaFoldDB" id="A0A2V3IIJ7"/>
<reference evidence="2 3" key="1">
    <citation type="journal article" date="2018" name="Mol. Biol. Evol.">
        <title>Analysis of the draft genome of the red seaweed Gracilariopsis chorda provides insights into genome size evolution in Rhodophyta.</title>
        <authorList>
            <person name="Lee J."/>
            <person name="Yang E.C."/>
            <person name="Graf L."/>
            <person name="Yang J.H."/>
            <person name="Qiu H."/>
            <person name="Zel Zion U."/>
            <person name="Chan C.X."/>
            <person name="Stephens T.G."/>
            <person name="Weber A.P.M."/>
            <person name="Boo G.H."/>
            <person name="Boo S.M."/>
            <person name="Kim K.M."/>
            <person name="Shin Y."/>
            <person name="Jung M."/>
            <person name="Lee S.J."/>
            <person name="Yim H.S."/>
            <person name="Lee J.H."/>
            <person name="Bhattacharya D."/>
            <person name="Yoon H.S."/>
        </authorList>
    </citation>
    <scope>NUCLEOTIDE SEQUENCE [LARGE SCALE GENOMIC DNA]</scope>
    <source>
        <strain evidence="2 3">SKKU-2015</strain>
        <tissue evidence="2">Whole body</tissue>
    </source>
</reference>
<feature type="compositionally biased region" description="Basic and acidic residues" evidence="1">
    <location>
        <begin position="69"/>
        <end position="82"/>
    </location>
</feature>
<protein>
    <submittedName>
        <fullName evidence="2">Uncharacterized protein</fullName>
    </submittedName>
</protein>
<proteinExistence type="predicted"/>
<evidence type="ECO:0000313" key="3">
    <source>
        <dbReference type="Proteomes" id="UP000247409"/>
    </source>
</evidence>
<keyword evidence="3" id="KW-1185">Reference proteome</keyword>
<organism evidence="2 3">
    <name type="scientific">Gracilariopsis chorda</name>
    <dbReference type="NCBI Taxonomy" id="448386"/>
    <lineage>
        <taxon>Eukaryota</taxon>
        <taxon>Rhodophyta</taxon>
        <taxon>Florideophyceae</taxon>
        <taxon>Rhodymeniophycidae</taxon>
        <taxon>Gracilariales</taxon>
        <taxon>Gracilariaceae</taxon>
        <taxon>Gracilariopsis</taxon>
    </lineage>
</organism>
<dbReference type="EMBL" id="NBIV01000185">
    <property type="protein sequence ID" value="PXF41916.1"/>
    <property type="molecule type" value="Genomic_DNA"/>
</dbReference>
<sequence length="424" mass="48284">MALVQVEDESDMGVGYREFSRQLLSKVSNLLVRKEFCSETEQLGVEMLEWLTILIYMGRRSVKLREEHLEKHEKSNGKEGTDSGHSADGSAADDGLVYDESLDQAMRNLREQLSCPVRYHSGIEDNEKGNESEQKIALPSFPFQTNWRGVISRNSHVLEVVDVWLEIIAGDGLRFVLELNEKWSVLCRGRKYEDVGQVKYADASDRSTKTENSDGHTAQSCDVRLQNVHKELGKLRLRYQFGDDDCKCTWGVSYGMAFMGYKMETVRSHLAEWVYQLRGEVDSERNGSSRFRQSLEDTENGVYSMSKSCVLSDTLSRSFKYGAMKSTLRSRQFQVRLLWELQEHFEESVQIQGECNKKTTPQYGPEMFEAIALCVLSFSSLSVEVKDESGVECPAVRTRDWYGICIGCCSEQQLGNRVATDDTN</sequence>
<gene>
    <name evidence="2" type="ORF">BWQ96_08368</name>
</gene>
<evidence type="ECO:0000256" key="1">
    <source>
        <dbReference type="SAM" id="MobiDB-lite"/>
    </source>
</evidence>
<accession>A0A2V3IIJ7</accession>
<dbReference type="Proteomes" id="UP000247409">
    <property type="component" value="Unassembled WGS sequence"/>
</dbReference>